<evidence type="ECO:0000313" key="2">
    <source>
        <dbReference type="EMBL" id="ODQ76485.1"/>
    </source>
</evidence>
<evidence type="ECO:0000313" key="3">
    <source>
        <dbReference type="Proteomes" id="UP000094385"/>
    </source>
</evidence>
<sequence>MHGPRRWESWNRSAENKRASRLASHEGVDVAKFWGPNPDCVPCELVYLPLRPPGKPSALDGICMRIKGNKQAKKEDVVVAYGAGQFGSTMNGKKLLRLRSCASVFGGMLLWCQSTSVERVESAPNRTRSRERGRILGRKRTRMGDQVQQQKRG</sequence>
<keyword evidence="3" id="KW-1185">Reference proteome</keyword>
<feature type="region of interest" description="Disordered" evidence="1">
    <location>
        <begin position="121"/>
        <end position="153"/>
    </location>
</feature>
<organism evidence="2 3">
    <name type="scientific">Lipomyces starkeyi NRRL Y-11557</name>
    <dbReference type="NCBI Taxonomy" id="675824"/>
    <lineage>
        <taxon>Eukaryota</taxon>
        <taxon>Fungi</taxon>
        <taxon>Dikarya</taxon>
        <taxon>Ascomycota</taxon>
        <taxon>Saccharomycotina</taxon>
        <taxon>Lipomycetes</taxon>
        <taxon>Lipomycetales</taxon>
        <taxon>Lipomycetaceae</taxon>
        <taxon>Lipomyces</taxon>
    </lineage>
</organism>
<dbReference type="AlphaFoldDB" id="A0A1E3QFJ9"/>
<proteinExistence type="predicted"/>
<protein>
    <submittedName>
        <fullName evidence="2">Uncharacterized protein</fullName>
    </submittedName>
</protein>
<dbReference type="EMBL" id="KV454289">
    <property type="protein sequence ID" value="ODQ76485.1"/>
    <property type="molecule type" value="Genomic_DNA"/>
</dbReference>
<dbReference type="Proteomes" id="UP000094385">
    <property type="component" value="Unassembled WGS sequence"/>
</dbReference>
<evidence type="ECO:0000256" key="1">
    <source>
        <dbReference type="SAM" id="MobiDB-lite"/>
    </source>
</evidence>
<reference evidence="2 3" key="1">
    <citation type="journal article" date="2016" name="Proc. Natl. Acad. Sci. U.S.A.">
        <title>Comparative genomics of biotechnologically important yeasts.</title>
        <authorList>
            <person name="Riley R."/>
            <person name="Haridas S."/>
            <person name="Wolfe K.H."/>
            <person name="Lopes M.R."/>
            <person name="Hittinger C.T."/>
            <person name="Goeker M."/>
            <person name="Salamov A.A."/>
            <person name="Wisecaver J.H."/>
            <person name="Long T.M."/>
            <person name="Calvey C.H."/>
            <person name="Aerts A.L."/>
            <person name="Barry K.W."/>
            <person name="Choi C."/>
            <person name="Clum A."/>
            <person name="Coughlan A.Y."/>
            <person name="Deshpande S."/>
            <person name="Douglass A.P."/>
            <person name="Hanson S.J."/>
            <person name="Klenk H.-P."/>
            <person name="LaButti K.M."/>
            <person name="Lapidus A."/>
            <person name="Lindquist E.A."/>
            <person name="Lipzen A.M."/>
            <person name="Meier-Kolthoff J.P."/>
            <person name="Ohm R.A."/>
            <person name="Otillar R.P."/>
            <person name="Pangilinan J.L."/>
            <person name="Peng Y."/>
            <person name="Rokas A."/>
            <person name="Rosa C.A."/>
            <person name="Scheuner C."/>
            <person name="Sibirny A.A."/>
            <person name="Slot J.C."/>
            <person name="Stielow J.B."/>
            <person name="Sun H."/>
            <person name="Kurtzman C.P."/>
            <person name="Blackwell M."/>
            <person name="Grigoriev I.V."/>
            <person name="Jeffries T.W."/>
        </authorList>
    </citation>
    <scope>NUCLEOTIDE SEQUENCE [LARGE SCALE GENOMIC DNA]</scope>
    <source>
        <strain evidence="2 3">NRRL Y-11557</strain>
    </source>
</reference>
<name>A0A1E3QFJ9_LIPST</name>
<accession>A0A1E3QFJ9</accession>
<gene>
    <name evidence="2" type="ORF">LIPSTDRAFT_67403</name>
</gene>